<evidence type="ECO:0000313" key="2">
    <source>
        <dbReference type="Proteomes" id="UP000256599"/>
    </source>
</evidence>
<gene>
    <name evidence="1" type="ORF">CQA63_05135</name>
</gene>
<protein>
    <submittedName>
        <fullName evidence="1">Uncharacterized protein</fullName>
    </submittedName>
</protein>
<name>A0A3D8I3S2_9HELI</name>
<dbReference type="AlphaFoldDB" id="A0A3D8I3S2"/>
<evidence type="ECO:0000313" key="1">
    <source>
        <dbReference type="EMBL" id="RDU59803.1"/>
    </source>
</evidence>
<proteinExistence type="predicted"/>
<dbReference type="EMBL" id="NXLR01000008">
    <property type="protein sequence ID" value="RDU59803.1"/>
    <property type="molecule type" value="Genomic_DNA"/>
</dbReference>
<organism evidence="1 2">
    <name type="scientific">Helicobacter marmotae</name>
    <dbReference type="NCBI Taxonomy" id="152490"/>
    <lineage>
        <taxon>Bacteria</taxon>
        <taxon>Pseudomonadati</taxon>
        <taxon>Campylobacterota</taxon>
        <taxon>Epsilonproteobacteria</taxon>
        <taxon>Campylobacterales</taxon>
        <taxon>Helicobacteraceae</taxon>
        <taxon>Helicobacter</taxon>
    </lineage>
</organism>
<sequence>MIPTEILRLGLRLPARHDNGIKSTSIPKSNDSQKAHSNFRYVQEQVADSLINASHLCFEIT</sequence>
<comment type="caution">
    <text evidence="1">The sequence shown here is derived from an EMBL/GenBank/DDBJ whole genome shotgun (WGS) entry which is preliminary data.</text>
</comment>
<dbReference type="Proteomes" id="UP000256599">
    <property type="component" value="Unassembled WGS sequence"/>
</dbReference>
<reference evidence="1 2" key="1">
    <citation type="submission" date="2018-04" db="EMBL/GenBank/DDBJ databases">
        <title>Novel Campyloabacter and Helicobacter Species and Strains.</title>
        <authorList>
            <person name="Mannion A.J."/>
            <person name="Shen Z."/>
            <person name="Fox J.G."/>
        </authorList>
    </citation>
    <scope>NUCLEOTIDE SEQUENCE [LARGE SCALE GENOMIC DNA]</scope>
    <source>
        <strain evidence="1 2">MIT 98-6070</strain>
    </source>
</reference>
<keyword evidence="2" id="KW-1185">Reference proteome</keyword>
<accession>A0A3D8I3S2</accession>